<name>A0ABZ0TPJ8_9SPHI</name>
<reference evidence="1 2" key="1">
    <citation type="submission" date="2023-11" db="EMBL/GenBank/DDBJ databases">
        <title>Analysis of the Genomes of Mucilaginibacter gossypii cycad 4 and M. sabulilitoris SNA2: microbes with the potential for plant growth promotion.</title>
        <authorList>
            <person name="Hirsch A.M."/>
            <person name="Humm E."/>
            <person name="Rubbi M."/>
            <person name="Del Vecchio G."/>
            <person name="Ha S.M."/>
            <person name="Pellegrini M."/>
            <person name="Gunsalus R.P."/>
        </authorList>
    </citation>
    <scope>NUCLEOTIDE SEQUENCE [LARGE SCALE GENOMIC DNA]</scope>
    <source>
        <strain evidence="1 2">SNA2</strain>
    </source>
</reference>
<organism evidence="1 2">
    <name type="scientific">Mucilaginibacter sabulilitoris</name>
    <dbReference type="NCBI Taxonomy" id="1173583"/>
    <lineage>
        <taxon>Bacteria</taxon>
        <taxon>Pseudomonadati</taxon>
        <taxon>Bacteroidota</taxon>
        <taxon>Sphingobacteriia</taxon>
        <taxon>Sphingobacteriales</taxon>
        <taxon>Sphingobacteriaceae</taxon>
        <taxon>Mucilaginibacter</taxon>
    </lineage>
</organism>
<evidence type="ECO:0008006" key="3">
    <source>
        <dbReference type="Google" id="ProtNLM"/>
    </source>
</evidence>
<dbReference type="Proteomes" id="UP001324380">
    <property type="component" value="Chromosome"/>
</dbReference>
<sequence length="122" mass="13812">METLKQKVEAFNKLITADETVKAMELYYAGDVALQENEEAPRGGKQACMAREIALLAKFDLIIEITRQAIDEAGGVVFSEYMMTITDKSNGNVMHRKEISVQQWENGLIKTEKFYYNQAALL</sequence>
<accession>A0ABZ0TPJ8</accession>
<gene>
    <name evidence="1" type="ORF">SNE25_05965</name>
</gene>
<evidence type="ECO:0000313" key="1">
    <source>
        <dbReference type="EMBL" id="WPU95069.1"/>
    </source>
</evidence>
<dbReference type="Gene3D" id="3.10.450.50">
    <property type="match status" value="1"/>
</dbReference>
<dbReference type="SUPFAM" id="SSF54427">
    <property type="entry name" value="NTF2-like"/>
    <property type="match status" value="1"/>
</dbReference>
<proteinExistence type="predicted"/>
<dbReference type="InterPro" id="IPR032710">
    <property type="entry name" value="NTF2-like_dom_sf"/>
</dbReference>
<protein>
    <recommendedName>
        <fullName evidence="3">Nuclear transport factor 2 family protein</fullName>
    </recommendedName>
</protein>
<dbReference type="EMBL" id="CP139558">
    <property type="protein sequence ID" value="WPU95069.1"/>
    <property type="molecule type" value="Genomic_DNA"/>
</dbReference>
<keyword evidence="2" id="KW-1185">Reference proteome</keyword>
<dbReference type="RefSeq" id="WP_321564181.1">
    <property type="nucleotide sequence ID" value="NZ_CP139558.1"/>
</dbReference>
<evidence type="ECO:0000313" key="2">
    <source>
        <dbReference type="Proteomes" id="UP001324380"/>
    </source>
</evidence>